<dbReference type="PANTHER" id="PTHR43798:SF29">
    <property type="entry name" value="AB HYDROLASE-1 DOMAIN-CONTAINING PROTEIN"/>
    <property type="match status" value="1"/>
</dbReference>
<dbReference type="GO" id="GO:0003824">
    <property type="term" value="F:catalytic activity"/>
    <property type="evidence" value="ECO:0007669"/>
    <property type="project" value="InterPro"/>
</dbReference>
<evidence type="ECO:0000313" key="2">
    <source>
        <dbReference type="EMBL" id="SIO41132.1"/>
    </source>
</evidence>
<dbReference type="Pfam" id="PF00561">
    <property type="entry name" value="Abhydrolase_1"/>
    <property type="match status" value="1"/>
</dbReference>
<protein>
    <submittedName>
        <fullName evidence="2">Pimeloyl-ACP methyl ester carboxylesterase</fullName>
    </submittedName>
</protein>
<dbReference type="STRING" id="44575.SAMN05216419_10484"/>
<dbReference type="SUPFAM" id="SSF53474">
    <property type="entry name" value="alpha/beta-Hydrolases"/>
    <property type="match status" value="1"/>
</dbReference>
<proteinExistence type="predicted"/>
<gene>
    <name evidence="2" type="ORF">SAMN02743940_2433</name>
</gene>
<dbReference type="InterPro" id="IPR000073">
    <property type="entry name" value="AB_hydrolase_1"/>
</dbReference>
<dbReference type="AlphaFoldDB" id="A0A1N6JA26"/>
<organism evidence="2 3">
    <name type="scientific">Nitrosomonas cryotolerans ATCC 49181</name>
    <dbReference type="NCBI Taxonomy" id="1131553"/>
    <lineage>
        <taxon>Bacteria</taxon>
        <taxon>Pseudomonadati</taxon>
        <taxon>Pseudomonadota</taxon>
        <taxon>Betaproteobacteria</taxon>
        <taxon>Nitrosomonadales</taxon>
        <taxon>Nitrosomonadaceae</taxon>
        <taxon>Nitrosomonas</taxon>
    </lineage>
</organism>
<dbReference type="InterPro" id="IPR029058">
    <property type="entry name" value="AB_hydrolase_fold"/>
</dbReference>
<dbReference type="PRINTS" id="PR00412">
    <property type="entry name" value="EPOXHYDRLASE"/>
</dbReference>
<dbReference type="InterPro" id="IPR050266">
    <property type="entry name" value="AB_hydrolase_sf"/>
</dbReference>
<dbReference type="RefSeq" id="WP_028462198.1">
    <property type="nucleotide sequence ID" value="NZ_FSRO01000001.1"/>
</dbReference>
<feature type="domain" description="AB hydrolase-1" evidence="1">
    <location>
        <begin position="22"/>
        <end position="252"/>
    </location>
</feature>
<name>A0A1N6JA26_9PROT</name>
<dbReference type="PANTHER" id="PTHR43798">
    <property type="entry name" value="MONOACYLGLYCEROL LIPASE"/>
    <property type="match status" value="1"/>
</dbReference>
<accession>A0A1N6JA26</accession>
<evidence type="ECO:0000313" key="3">
    <source>
        <dbReference type="Proteomes" id="UP000185062"/>
    </source>
</evidence>
<sequence>MPRKKINGTMLHYEESGTGPETVIFAHGLLWNNRLFDSQVAMLKDHFRCITFDFRGQGQSAVAESGYDMDTLTDDVVALIESTNSFPCHFIGLSMGGMIGMRLAIRHPELLKSLVLIGTSADSEPKENLGRYARLNFIARWFGFGLIAKQVMPIMFGQKFLKDPARIQQRNEWHQHLMANHRMGATRAVKGVIARAAVYEQLDRITIPTLIMVGDQDVATSLVKSERMHARIQGSQLRIISGAGHTATIEEPESINIALKTFLLG</sequence>
<reference evidence="2 3" key="1">
    <citation type="submission" date="2016-12" db="EMBL/GenBank/DDBJ databases">
        <authorList>
            <person name="Song W.-J."/>
            <person name="Kurnit D.M."/>
        </authorList>
    </citation>
    <scope>NUCLEOTIDE SEQUENCE [LARGE SCALE GENOMIC DNA]</scope>
    <source>
        <strain evidence="2 3">ATCC 49181</strain>
    </source>
</reference>
<dbReference type="InterPro" id="IPR000639">
    <property type="entry name" value="Epox_hydrolase-like"/>
</dbReference>
<keyword evidence="3" id="KW-1185">Reference proteome</keyword>
<evidence type="ECO:0000259" key="1">
    <source>
        <dbReference type="Pfam" id="PF00561"/>
    </source>
</evidence>
<dbReference type="Gene3D" id="3.40.50.1820">
    <property type="entry name" value="alpha/beta hydrolase"/>
    <property type="match status" value="1"/>
</dbReference>
<dbReference type="Proteomes" id="UP000185062">
    <property type="component" value="Unassembled WGS sequence"/>
</dbReference>
<dbReference type="EMBL" id="FSRO01000001">
    <property type="protein sequence ID" value="SIO41132.1"/>
    <property type="molecule type" value="Genomic_DNA"/>
</dbReference>
<dbReference type="eggNOG" id="COG2267">
    <property type="taxonomic scope" value="Bacteria"/>
</dbReference>
<dbReference type="PRINTS" id="PR00111">
    <property type="entry name" value="ABHYDROLASE"/>
</dbReference>